<dbReference type="RefSeq" id="WP_078396524.1">
    <property type="nucleotide sequence ID" value="NZ_CP016374.1"/>
</dbReference>
<dbReference type="AlphaFoldDB" id="A0AAU8UZF5"/>
<accession>A0AAU8UZF5</accession>
<sequence>MSLKILISIKKRINENSLSPVSKVPFPEEAALQITSHKPHIMVNPESLKVITAKPQDSKL</sequence>
<evidence type="ECO:0000313" key="2">
    <source>
        <dbReference type="Proteomes" id="UP000190848"/>
    </source>
</evidence>
<proteinExistence type="predicted"/>
<protein>
    <submittedName>
        <fullName evidence="1">Uncharacterized protein</fullName>
    </submittedName>
</protein>
<evidence type="ECO:0000313" key="1">
    <source>
        <dbReference type="EMBL" id="AQX02757.1"/>
    </source>
</evidence>
<gene>
    <name evidence="1" type="ORF">BBD32_15470</name>
</gene>
<dbReference type="EMBL" id="CP016374">
    <property type="protein sequence ID" value="AQX02757.1"/>
    <property type="molecule type" value="Genomic_DNA"/>
</dbReference>
<dbReference type="Proteomes" id="UP000190848">
    <property type="component" value="Chromosome"/>
</dbReference>
<name>A0AAU8UZF5_9FLAO</name>
<reference evidence="1 2" key="1">
    <citation type="submission" date="2016-07" db="EMBL/GenBank/DDBJ databases">
        <title>Revisiting the taxonomy of the Elizabethkingia Genus using Whole-Genome Sequencing, Optical Mapping, and MALDI-TOF, along with proposal of three novel Elizabethkingia species: Elizabethkingia bruuniana sp. nov., Elizabethkingia ursingii sp. nov., and Elizabethkingia occulta sp. nov.</title>
        <authorList>
            <person name="Nicholson A.C."/>
        </authorList>
    </citation>
    <scope>NUCLEOTIDE SEQUENCE [LARGE SCALE GENOMIC DNA]</scope>
    <source>
        <strain evidence="1 2">F3201</strain>
    </source>
</reference>
<organism evidence="1 2">
    <name type="scientific">Elizabethkingia anophelis</name>
    <dbReference type="NCBI Taxonomy" id="1117645"/>
    <lineage>
        <taxon>Bacteria</taxon>
        <taxon>Pseudomonadati</taxon>
        <taxon>Bacteroidota</taxon>
        <taxon>Flavobacteriia</taxon>
        <taxon>Flavobacteriales</taxon>
        <taxon>Weeksellaceae</taxon>
        <taxon>Elizabethkingia</taxon>
    </lineage>
</organism>